<protein>
    <submittedName>
        <fullName evidence="7">Ribosome recycling factor</fullName>
    </submittedName>
</protein>
<dbReference type="NCBIfam" id="TIGR00496">
    <property type="entry name" value="frr"/>
    <property type="match status" value="1"/>
</dbReference>
<evidence type="ECO:0000256" key="1">
    <source>
        <dbReference type="ARBA" id="ARBA00004496"/>
    </source>
</evidence>
<dbReference type="Gene3D" id="3.30.1360.40">
    <property type="match status" value="1"/>
</dbReference>
<evidence type="ECO:0000256" key="2">
    <source>
        <dbReference type="ARBA" id="ARBA00005912"/>
    </source>
</evidence>
<comment type="caution">
    <text evidence="7">The sequence shown here is derived from an EMBL/GenBank/DDBJ whole genome shotgun (WGS) entry which is preliminary data.</text>
</comment>
<comment type="similarity">
    <text evidence="2">Belongs to the RRF family.</text>
</comment>
<dbReference type="InterPro" id="IPR002661">
    <property type="entry name" value="Ribosome_recyc_fac"/>
</dbReference>
<dbReference type="PATRIC" id="fig|631454.5.peg.3493"/>
<evidence type="ECO:0000256" key="5">
    <source>
        <dbReference type="ARBA" id="ARBA00025050"/>
    </source>
</evidence>
<keyword evidence="4" id="KW-0648">Protein biosynthesis</keyword>
<accession>V4RJQ2</accession>
<dbReference type="InterPro" id="IPR036191">
    <property type="entry name" value="RRF_sf"/>
</dbReference>
<organism evidence="7 8">
    <name type="scientific">Lutibaculum baratangense AMV1</name>
    <dbReference type="NCBI Taxonomy" id="631454"/>
    <lineage>
        <taxon>Bacteria</taxon>
        <taxon>Pseudomonadati</taxon>
        <taxon>Pseudomonadota</taxon>
        <taxon>Alphaproteobacteria</taxon>
        <taxon>Hyphomicrobiales</taxon>
        <taxon>Tepidamorphaceae</taxon>
        <taxon>Lutibaculum</taxon>
    </lineage>
</organism>
<dbReference type="GO" id="GO:0043023">
    <property type="term" value="F:ribosomal large subunit binding"/>
    <property type="evidence" value="ECO:0007669"/>
    <property type="project" value="TreeGrafter"/>
</dbReference>
<evidence type="ECO:0000259" key="6">
    <source>
        <dbReference type="Pfam" id="PF01765"/>
    </source>
</evidence>
<dbReference type="PANTHER" id="PTHR20982">
    <property type="entry name" value="RIBOSOME RECYCLING FACTOR"/>
    <property type="match status" value="1"/>
</dbReference>
<dbReference type="AlphaFoldDB" id="V4RJQ2"/>
<gene>
    <name evidence="7" type="ORF">N177_3533</name>
</gene>
<dbReference type="GO" id="GO:0002184">
    <property type="term" value="P:cytoplasmic translational termination"/>
    <property type="evidence" value="ECO:0007669"/>
    <property type="project" value="TreeGrafter"/>
</dbReference>
<dbReference type="SUPFAM" id="SSF55194">
    <property type="entry name" value="Ribosome recycling factor, RRF"/>
    <property type="match status" value="1"/>
</dbReference>
<dbReference type="eggNOG" id="COG0233">
    <property type="taxonomic scope" value="Bacteria"/>
</dbReference>
<dbReference type="Proteomes" id="UP000017819">
    <property type="component" value="Unassembled WGS sequence"/>
</dbReference>
<sequence length="150" mass="16923">MLDPITVDAYGSSMPISQVATVSVPEPRMISVSVWDRSLVGAVDRAIRESDLGLNPVMDGQTLRLPIPELNEQRRQEIVKVAHKYAEQARVAVRHVRRDGMDTLKKLEKDHAISEDDQRVYADEVQKATDASIKEIDEMLVTKEKEVMQV</sequence>
<dbReference type="GO" id="GO:0005829">
    <property type="term" value="C:cytosol"/>
    <property type="evidence" value="ECO:0007669"/>
    <property type="project" value="GOC"/>
</dbReference>
<comment type="subcellular location">
    <subcellularLocation>
        <location evidence="1">Cytoplasm</location>
    </subcellularLocation>
</comment>
<feature type="domain" description="Ribosome recycling factor" evidence="6">
    <location>
        <begin position="1"/>
        <end position="148"/>
    </location>
</feature>
<comment type="function">
    <text evidence="5">Responsible for the release of ribosomes from messenger RNA at the termination of protein biosynthesis. May increase the efficiency of translation by recycling ribosomes from one round of translation to another.</text>
</comment>
<dbReference type="FunFam" id="3.30.1360.40:FF:000001">
    <property type="entry name" value="Ribosome-recycling factor"/>
    <property type="match status" value="1"/>
</dbReference>
<dbReference type="Gene3D" id="1.10.132.20">
    <property type="entry name" value="Ribosome-recycling factor"/>
    <property type="match status" value="1"/>
</dbReference>
<evidence type="ECO:0000256" key="3">
    <source>
        <dbReference type="ARBA" id="ARBA00022490"/>
    </source>
</evidence>
<dbReference type="FunFam" id="1.10.132.20:FF:000001">
    <property type="entry name" value="Ribosome-recycling factor"/>
    <property type="match status" value="1"/>
</dbReference>
<dbReference type="InterPro" id="IPR023584">
    <property type="entry name" value="Ribosome_recyc_fac_dom"/>
</dbReference>
<evidence type="ECO:0000256" key="4">
    <source>
        <dbReference type="ARBA" id="ARBA00022917"/>
    </source>
</evidence>
<name>V4RJQ2_9HYPH</name>
<evidence type="ECO:0000313" key="7">
    <source>
        <dbReference type="EMBL" id="ESR23465.1"/>
    </source>
</evidence>
<reference evidence="7 8" key="1">
    <citation type="journal article" date="2014" name="Genome Announc.">
        <title>Draft Genome Sequence of Lutibaculum baratangense Strain AMV1T, Isolated from a Mud Volcano in Andamans, India.</title>
        <authorList>
            <person name="Singh A."/>
            <person name="Sreenivas A."/>
            <person name="Sathyanarayana Reddy G."/>
            <person name="Pinnaka A.K."/>
            <person name="Shivaji S."/>
        </authorList>
    </citation>
    <scope>NUCLEOTIDE SEQUENCE [LARGE SCALE GENOMIC DNA]</scope>
    <source>
        <strain evidence="7 8">AMV1</strain>
    </source>
</reference>
<keyword evidence="8" id="KW-1185">Reference proteome</keyword>
<dbReference type="EMBL" id="AWXZ01000039">
    <property type="protein sequence ID" value="ESR23465.1"/>
    <property type="molecule type" value="Genomic_DNA"/>
</dbReference>
<proteinExistence type="inferred from homology"/>
<dbReference type="CDD" id="cd00520">
    <property type="entry name" value="RRF"/>
    <property type="match status" value="1"/>
</dbReference>
<dbReference type="PANTHER" id="PTHR20982:SF3">
    <property type="entry name" value="MITOCHONDRIAL RIBOSOME RECYCLING FACTOR PSEUDO 1"/>
    <property type="match status" value="1"/>
</dbReference>
<dbReference type="Pfam" id="PF01765">
    <property type="entry name" value="RRF"/>
    <property type="match status" value="1"/>
</dbReference>
<keyword evidence="3" id="KW-0963">Cytoplasm</keyword>
<evidence type="ECO:0000313" key="8">
    <source>
        <dbReference type="Proteomes" id="UP000017819"/>
    </source>
</evidence>
<dbReference type="STRING" id="631454.N177_3533"/>